<keyword evidence="2" id="KW-1185">Reference proteome</keyword>
<dbReference type="Proteomes" id="UP000814140">
    <property type="component" value="Unassembled WGS sequence"/>
</dbReference>
<evidence type="ECO:0000313" key="2">
    <source>
        <dbReference type="Proteomes" id="UP000814140"/>
    </source>
</evidence>
<protein>
    <submittedName>
        <fullName evidence="1">Phosphotyrosyl phosphatase activator</fullName>
    </submittedName>
</protein>
<accession>A0ACB8TKL1</accession>
<comment type="caution">
    <text evidence="1">The sequence shown here is derived from an EMBL/GenBank/DDBJ whole genome shotgun (WGS) entry which is preliminary data.</text>
</comment>
<proteinExistence type="predicted"/>
<organism evidence="1 2">
    <name type="scientific">Artomyces pyxidatus</name>
    <dbReference type="NCBI Taxonomy" id="48021"/>
    <lineage>
        <taxon>Eukaryota</taxon>
        <taxon>Fungi</taxon>
        <taxon>Dikarya</taxon>
        <taxon>Basidiomycota</taxon>
        <taxon>Agaricomycotina</taxon>
        <taxon>Agaricomycetes</taxon>
        <taxon>Russulales</taxon>
        <taxon>Auriscalpiaceae</taxon>
        <taxon>Artomyces</taxon>
    </lineage>
</organism>
<reference evidence="1" key="1">
    <citation type="submission" date="2021-03" db="EMBL/GenBank/DDBJ databases">
        <authorList>
            <consortium name="DOE Joint Genome Institute"/>
            <person name="Ahrendt S."/>
            <person name="Looney B.P."/>
            <person name="Miyauchi S."/>
            <person name="Morin E."/>
            <person name="Drula E."/>
            <person name="Courty P.E."/>
            <person name="Chicoki N."/>
            <person name="Fauchery L."/>
            <person name="Kohler A."/>
            <person name="Kuo A."/>
            <person name="Labutti K."/>
            <person name="Pangilinan J."/>
            <person name="Lipzen A."/>
            <person name="Riley R."/>
            <person name="Andreopoulos W."/>
            <person name="He G."/>
            <person name="Johnson J."/>
            <person name="Barry K.W."/>
            <person name="Grigoriev I.V."/>
            <person name="Nagy L."/>
            <person name="Hibbett D."/>
            <person name="Henrissat B."/>
            <person name="Matheny P.B."/>
            <person name="Labbe J."/>
            <person name="Martin F."/>
        </authorList>
    </citation>
    <scope>NUCLEOTIDE SEQUENCE</scope>
    <source>
        <strain evidence="1">HHB10654</strain>
    </source>
</reference>
<sequence>MSNALFALRHISIEDVSHMRTLPSTKIHTDSDVELWKRTSGYRDYGIFLRRLNEAVVGYELPWTSSSPSEAAKAVLSMLEELDRWTDDIPPLPTPQRFGNLAFRQWGKRLEERADDLLASLLPQSYRAAIPHLKPYFMTSFGSFVRMDYGTGHETSFALFLLCLTLIRFLQPEPEEERHIVLDIFMRYLKLCWKLQDFYNLEPAGSHGVWGLDDSHFLGYMFGSAQLKGQSDIPVDSVLRPPLPPTNLYFMSIMRIHAVKTGPFHEHSSQLYSIATGVAKWSKVNSGLFKMYEAEVLGKRVVVQHIPLGGLLEWDVPSSGAQSPATRFPSSPQQPTNAPSAPGGTQAPWAAGRAPTRSAASSWGTTMRSPPGGGG</sequence>
<dbReference type="EMBL" id="MU277187">
    <property type="protein sequence ID" value="KAI0068967.1"/>
    <property type="molecule type" value="Genomic_DNA"/>
</dbReference>
<name>A0ACB8TKL1_9AGAM</name>
<evidence type="ECO:0000313" key="1">
    <source>
        <dbReference type="EMBL" id="KAI0068967.1"/>
    </source>
</evidence>
<gene>
    <name evidence="1" type="ORF">BV25DRAFT_1874369</name>
</gene>
<reference evidence="1" key="2">
    <citation type="journal article" date="2022" name="New Phytol.">
        <title>Evolutionary transition to the ectomycorrhizal habit in the genomes of a hyperdiverse lineage of mushroom-forming fungi.</title>
        <authorList>
            <person name="Looney B."/>
            <person name="Miyauchi S."/>
            <person name="Morin E."/>
            <person name="Drula E."/>
            <person name="Courty P.E."/>
            <person name="Kohler A."/>
            <person name="Kuo A."/>
            <person name="LaButti K."/>
            <person name="Pangilinan J."/>
            <person name="Lipzen A."/>
            <person name="Riley R."/>
            <person name="Andreopoulos W."/>
            <person name="He G."/>
            <person name="Johnson J."/>
            <person name="Nolan M."/>
            <person name="Tritt A."/>
            <person name="Barry K.W."/>
            <person name="Grigoriev I.V."/>
            <person name="Nagy L.G."/>
            <person name="Hibbett D."/>
            <person name="Henrissat B."/>
            <person name="Matheny P.B."/>
            <person name="Labbe J."/>
            <person name="Martin F.M."/>
        </authorList>
    </citation>
    <scope>NUCLEOTIDE SEQUENCE</scope>
    <source>
        <strain evidence="1">HHB10654</strain>
    </source>
</reference>